<evidence type="ECO:0000256" key="6">
    <source>
        <dbReference type="ARBA" id="ARBA00023080"/>
    </source>
</evidence>
<gene>
    <name evidence="8" type="ORF">Q757_09640</name>
</gene>
<dbReference type="Pfam" id="PF01725">
    <property type="entry name" value="Ham1p_like"/>
    <property type="match status" value="1"/>
</dbReference>
<dbReference type="InterPro" id="IPR020922">
    <property type="entry name" value="dITP/XTP_pyrophosphatase"/>
</dbReference>
<dbReference type="InterPro" id="IPR029001">
    <property type="entry name" value="ITPase-like_fam"/>
</dbReference>
<evidence type="ECO:0000256" key="1">
    <source>
        <dbReference type="ARBA" id="ARBA00008023"/>
    </source>
</evidence>
<evidence type="ECO:0000256" key="4">
    <source>
        <dbReference type="ARBA" id="ARBA00022801"/>
    </source>
</evidence>
<evidence type="ECO:0000256" key="7">
    <source>
        <dbReference type="RuleBase" id="RU003781"/>
    </source>
</evidence>
<dbReference type="InterPro" id="IPR002637">
    <property type="entry name" value="RdgB/HAM1"/>
</dbReference>
<comment type="caution">
    <text evidence="8">The sequence shown here is derived from an EMBL/GenBank/DDBJ whole genome shotgun (WGS) entry which is preliminary data.</text>
</comment>
<dbReference type="SUPFAM" id="SSF52972">
    <property type="entry name" value="ITPase-like"/>
    <property type="match status" value="1"/>
</dbReference>
<evidence type="ECO:0000256" key="3">
    <source>
        <dbReference type="ARBA" id="ARBA00022741"/>
    </source>
</evidence>
<name>A0ABR4XPB3_9LACO</name>
<keyword evidence="5" id="KW-0460">Magnesium</keyword>
<evidence type="ECO:0000256" key="2">
    <source>
        <dbReference type="ARBA" id="ARBA00022723"/>
    </source>
</evidence>
<dbReference type="PANTHER" id="PTHR11067:SF9">
    <property type="entry name" value="INOSINE TRIPHOSPHATE PYROPHOSPHATASE"/>
    <property type="match status" value="1"/>
</dbReference>
<dbReference type="Proteomes" id="UP000030023">
    <property type="component" value="Unassembled WGS sequence"/>
</dbReference>
<dbReference type="NCBIfam" id="TIGR00042">
    <property type="entry name" value="RdgB/HAM1 family non-canonical purine NTP pyrophosphatase"/>
    <property type="match status" value="1"/>
</dbReference>
<evidence type="ECO:0000313" key="9">
    <source>
        <dbReference type="Proteomes" id="UP000030023"/>
    </source>
</evidence>
<organism evidence="8 9">
    <name type="scientific">Oenococcus alcoholitolerans</name>
    <dbReference type="NCBI Taxonomy" id="931074"/>
    <lineage>
        <taxon>Bacteria</taxon>
        <taxon>Bacillati</taxon>
        <taxon>Bacillota</taxon>
        <taxon>Bacilli</taxon>
        <taxon>Lactobacillales</taxon>
        <taxon>Lactobacillaceae</taxon>
        <taxon>Oenococcus</taxon>
    </lineage>
</organism>
<reference evidence="8 9" key="1">
    <citation type="journal article" date="2014" name="Antonie Van Leeuwenhoek">
        <title>Oenococcus alcoholitolerans sp. nov., a lactic acid bacteria isolated from cachaca and ethanol fermentation processes.</title>
        <authorList>
            <person name="Badotti F."/>
            <person name="Moreira A.P."/>
            <person name="Tonon L.A."/>
            <person name="de Lucena B.T."/>
            <person name="Gomes Fde C."/>
            <person name="Kruger R."/>
            <person name="Thompson C.C."/>
            <person name="de Morais M.A.Jr."/>
            <person name="Rosa C.A."/>
            <person name="Thompson F.L."/>
        </authorList>
    </citation>
    <scope>NUCLEOTIDE SEQUENCE [LARGE SCALE GENOMIC DNA]</scope>
    <source>
        <strain evidence="8 9">UFRJ-M7.2.18</strain>
    </source>
</reference>
<feature type="non-terminal residue" evidence="8">
    <location>
        <position position="180"/>
    </location>
</feature>
<evidence type="ECO:0000313" key="8">
    <source>
        <dbReference type="EMBL" id="KGO22205.1"/>
    </source>
</evidence>
<keyword evidence="3" id="KW-0547">Nucleotide-binding</keyword>
<evidence type="ECO:0000256" key="5">
    <source>
        <dbReference type="ARBA" id="ARBA00022842"/>
    </source>
</evidence>
<keyword evidence="6" id="KW-0546">Nucleotide metabolism</keyword>
<sequence>MNKIIFATKNAGKSKEVKELLGDSFEISDLNQLAPLPEIKETGHSFLENARIKAKTIAPFFPDQAVLAEDTGLCIDALGGRPGIFSARYAGDHDDLANIKKVLTEMEGIPVDKRGAHFETAMVFIYQGKEIDAFGRSDGRILNGTLGQDGFGYDPIFYSTDLEKTFAEADESEKNSVSHR</sequence>
<proteinExistence type="inferred from homology"/>
<dbReference type="CDD" id="cd00515">
    <property type="entry name" value="HAM1"/>
    <property type="match status" value="1"/>
</dbReference>
<dbReference type="Gene3D" id="3.90.950.10">
    <property type="match status" value="1"/>
</dbReference>
<keyword evidence="2" id="KW-0479">Metal-binding</keyword>
<accession>A0ABR4XPB3</accession>
<dbReference type="EMBL" id="AXCV01000596">
    <property type="protein sequence ID" value="KGO22205.1"/>
    <property type="molecule type" value="Genomic_DNA"/>
</dbReference>
<keyword evidence="9" id="KW-1185">Reference proteome</keyword>
<keyword evidence="4 7" id="KW-0378">Hydrolase</keyword>
<protein>
    <submittedName>
        <fullName evidence="8">Nucleoside-triphosphate diphosphatase</fullName>
    </submittedName>
</protein>
<dbReference type="PANTHER" id="PTHR11067">
    <property type="entry name" value="INOSINE TRIPHOSPHATE PYROPHOSPHATASE/HAM1 PROTEIN"/>
    <property type="match status" value="1"/>
</dbReference>
<comment type="similarity">
    <text evidence="1 7">Belongs to the HAM1 NTPase family.</text>
</comment>
<dbReference type="HAMAP" id="MF_01405">
    <property type="entry name" value="Non_canon_purine_NTPase"/>
    <property type="match status" value="1"/>
</dbReference>